<dbReference type="NCBIfam" id="NF041390">
    <property type="entry name" value="TadE_Rv3655c"/>
    <property type="match status" value="1"/>
</dbReference>
<keyword evidence="4" id="KW-1185">Reference proteome</keyword>
<evidence type="ECO:0000256" key="1">
    <source>
        <dbReference type="SAM" id="Phobius"/>
    </source>
</evidence>
<keyword evidence="1" id="KW-1133">Transmembrane helix</keyword>
<accession>A0ABX5VJ71</accession>
<dbReference type="InterPro" id="IPR049790">
    <property type="entry name" value="Rv3655c/TadE"/>
</dbReference>
<evidence type="ECO:0000313" key="4">
    <source>
        <dbReference type="Proteomes" id="UP000313948"/>
    </source>
</evidence>
<name>A0ABX5VJ71_9MICO</name>
<evidence type="ECO:0000259" key="2">
    <source>
        <dbReference type="Pfam" id="PF07811"/>
    </source>
</evidence>
<dbReference type="InterPro" id="IPR012495">
    <property type="entry name" value="TadE-like_dom"/>
</dbReference>
<dbReference type="EMBL" id="CP040899">
    <property type="protein sequence ID" value="QDB78108.1"/>
    <property type="molecule type" value="Genomic_DNA"/>
</dbReference>
<dbReference type="Proteomes" id="UP000313948">
    <property type="component" value="Chromosome"/>
</dbReference>
<feature type="transmembrane region" description="Helical" evidence="1">
    <location>
        <begin position="21"/>
        <end position="47"/>
    </location>
</feature>
<keyword evidence="1" id="KW-0812">Transmembrane</keyword>
<gene>
    <name evidence="3" type="ORF">FE251_01020</name>
</gene>
<dbReference type="Pfam" id="PF07811">
    <property type="entry name" value="TadE"/>
    <property type="match status" value="1"/>
</dbReference>
<keyword evidence="1" id="KW-0472">Membrane</keyword>
<evidence type="ECO:0000313" key="3">
    <source>
        <dbReference type="EMBL" id="QDB78108.1"/>
    </source>
</evidence>
<protein>
    <submittedName>
        <fullName evidence="3">Pilus assembly protein TadE</fullName>
    </submittedName>
</protein>
<reference evidence="3 4" key="1">
    <citation type="submission" date="2019-05" db="EMBL/GenBank/DDBJ databases">
        <title>Georgenia *** sp. nov., and Georgenia *** sp. nov., isolated from the intestinal contents of plateau pika (Ochotona curzoniae) in the Qinghai-Tibet plateau of China.</title>
        <authorList>
            <person name="Tian Z."/>
        </authorList>
    </citation>
    <scope>NUCLEOTIDE SEQUENCE [LARGE SCALE GENOMIC DNA]</scope>
    <source>
        <strain evidence="3 4">Z294</strain>
    </source>
</reference>
<dbReference type="RefSeq" id="WP_139947451.1">
    <property type="nucleotide sequence ID" value="NZ_CP040899.1"/>
</dbReference>
<proteinExistence type="predicted"/>
<feature type="domain" description="TadE-like" evidence="2">
    <location>
        <begin position="19"/>
        <end position="61"/>
    </location>
</feature>
<organism evidence="3 4">
    <name type="scientific">Georgenia wutianyii</name>
    <dbReference type="NCBI Taxonomy" id="2585135"/>
    <lineage>
        <taxon>Bacteria</taxon>
        <taxon>Bacillati</taxon>
        <taxon>Actinomycetota</taxon>
        <taxon>Actinomycetes</taxon>
        <taxon>Micrococcales</taxon>
        <taxon>Bogoriellaceae</taxon>
        <taxon>Georgenia</taxon>
    </lineage>
</organism>
<sequence>MRAGAGRRPHRPRAREERGSVTAELALLLPAVVVVLLVCLTLGASVLGQVRCADAARAAARAAAIGEPAAVVAAVARELAGPEADVTVAEDGGWVEVRVSRQVASDVPGLSGLRAAAAARAWVEPGTGR</sequence>